<sequence length="202" mass="23220">MSETKEKIKKGRVFVQTSKGIYPFSVLKAAETKEQSSKQLKETETWLSENDLITPPYSPDTLLTLYESNPIFWRCVNQTAIDVAGLGWNLRLQEGKKENKEESGRLQTFLNRPNPDEALRTILKQLLIDWGSVGYFGLEVVRDNKRDVAELYHVPAHTLWVHSSQEKYCQKRNNKKVWFKKFGEPRDISAETGKRTAGGSKD</sequence>
<proteinExistence type="predicted"/>
<dbReference type="AlphaFoldDB" id="A0A0F8XBT3"/>
<feature type="non-terminal residue" evidence="1">
    <location>
        <position position="202"/>
    </location>
</feature>
<name>A0A0F8XBT3_9ZZZZ</name>
<gene>
    <name evidence="1" type="ORF">LCGC14_2962320</name>
</gene>
<protein>
    <submittedName>
        <fullName evidence="1">Uncharacterized protein</fullName>
    </submittedName>
</protein>
<accession>A0A0F8XBT3</accession>
<comment type="caution">
    <text evidence="1">The sequence shown here is derived from an EMBL/GenBank/DDBJ whole genome shotgun (WGS) entry which is preliminary data.</text>
</comment>
<reference evidence="1" key="1">
    <citation type="journal article" date="2015" name="Nature">
        <title>Complex archaea that bridge the gap between prokaryotes and eukaryotes.</title>
        <authorList>
            <person name="Spang A."/>
            <person name="Saw J.H."/>
            <person name="Jorgensen S.L."/>
            <person name="Zaremba-Niedzwiedzka K."/>
            <person name="Martijn J."/>
            <person name="Lind A.E."/>
            <person name="van Eijk R."/>
            <person name="Schleper C."/>
            <person name="Guy L."/>
            <person name="Ettema T.J."/>
        </authorList>
    </citation>
    <scope>NUCLEOTIDE SEQUENCE</scope>
</reference>
<dbReference type="EMBL" id="LAZR01059997">
    <property type="protein sequence ID" value="KKK66617.1"/>
    <property type="molecule type" value="Genomic_DNA"/>
</dbReference>
<organism evidence="1">
    <name type="scientific">marine sediment metagenome</name>
    <dbReference type="NCBI Taxonomy" id="412755"/>
    <lineage>
        <taxon>unclassified sequences</taxon>
        <taxon>metagenomes</taxon>
        <taxon>ecological metagenomes</taxon>
    </lineage>
</organism>
<evidence type="ECO:0000313" key="1">
    <source>
        <dbReference type="EMBL" id="KKK66617.1"/>
    </source>
</evidence>